<accession>A0A1J5Q1F0</accession>
<gene>
    <name evidence="1" type="ORF">GALL_407510</name>
</gene>
<proteinExistence type="predicted"/>
<name>A0A1J5Q1F0_9ZZZZ</name>
<protein>
    <submittedName>
        <fullName evidence="1">Uncharacterized protein</fullName>
    </submittedName>
</protein>
<comment type="caution">
    <text evidence="1">The sequence shown here is derived from an EMBL/GenBank/DDBJ whole genome shotgun (WGS) entry which is preliminary data.</text>
</comment>
<sequence>MPSFRVTVSVGMLAPGVAPQDVLPEAARAAREVTTVEAFDVGIVHGQARVTVRFTAADDVEARRVGARVQAAVARLADARAPQVTRRWGARWDPV</sequence>
<dbReference type="EMBL" id="MLJW01001587">
    <property type="protein sequence ID" value="OIQ77553.1"/>
    <property type="molecule type" value="Genomic_DNA"/>
</dbReference>
<dbReference type="AlphaFoldDB" id="A0A1J5Q1F0"/>
<reference evidence="1" key="1">
    <citation type="submission" date="2016-10" db="EMBL/GenBank/DDBJ databases">
        <title>Sequence of Gallionella enrichment culture.</title>
        <authorList>
            <person name="Poehlein A."/>
            <person name="Muehling M."/>
            <person name="Daniel R."/>
        </authorList>
    </citation>
    <scope>NUCLEOTIDE SEQUENCE</scope>
</reference>
<evidence type="ECO:0000313" key="1">
    <source>
        <dbReference type="EMBL" id="OIQ77553.1"/>
    </source>
</evidence>
<organism evidence="1">
    <name type="scientific">mine drainage metagenome</name>
    <dbReference type="NCBI Taxonomy" id="410659"/>
    <lineage>
        <taxon>unclassified sequences</taxon>
        <taxon>metagenomes</taxon>
        <taxon>ecological metagenomes</taxon>
    </lineage>
</organism>